<dbReference type="Pfam" id="PF14604">
    <property type="entry name" value="SH3_9"/>
    <property type="match status" value="1"/>
</dbReference>
<protein>
    <recommendedName>
        <fullName evidence="5">SH3 domain-containing protein</fullName>
    </recommendedName>
</protein>
<evidence type="ECO:0000256" key="3">
    <source>
        <dbReference type="SAM" id="MobiDB-lite"/>
    </source>
</evidence>
<evidence type="ECO:0000313" key="7">
    <source>
        <dbReference type="Proteomes" id="UP000274922"/>
    </source>
</evidence>
<dbReference type="InterPro" id="IPR036028">
    <property type="entry name" value="SH3-like_dom_sf"/>
</dbReference>
<dbReference type="AlphaFoldDB" id="A0A4P9X7V6"/>
<keyword evidence="7" id="KW-1185">Reference proteome</keyword>
<dbReference type="EMBL" id="ML014187">
    <property type="protein sequence ID" value="RKP01051.1"/>
    <property type="molecule type" value="Genomic_DNA"/>
</dbReference>
<keyword evidence="1 2" id="KW-0728">SH3 domain</keyword>
<dbReference type="PROSITE" id="PS50002">
    <property type="entry name" value="SH3"/>
    <property type="match status" value="1"/>
</dbReference>
<dbReference type="SUPFAM" id="SSF50044">
    <property type="entry name" value="SH3-domain"/>
    <property type="match status" value="1"/>
</dbReference>
<sequence>MVLFARRPTAGKPDGPLTGLRATLAAAGSLFLSQAAAQSAATCFSVQSSAIAPELNGVSLVSSTAFNSTQTFDAFLKTRSDNDTSYVDAFRTSYDCPAWDGSGQRYHLSYYATLLAYASQAPCAATARDSGAATPTAPKPLCKTTCNTALLSLQTIFNDPTKCVGDSSAAASRAAILQQYADYCAVLTDSADCLTGLASETAVCGFTTGLSAAKAFCASSTGSSETCCNAAGLKSASAASGSPSPTSNAKGFAKWMENGRNKTIFIVIMSILGALIVLAVLLLVMCCRRRAKEDKYNPRAADDGMMYGNTDPSYNAHGMNNGMAGMAAPIDGADDLGLYGAAGGAAEASRKHNQFYSGMTNATNPVVAPGGGREAGGTATTSAIMAGYYGGPPGADAHGHASMTPSAMGAAAAAGQTFWVTHAYAPRLSDELELRVGDEVAVATAYDDGWCSGYNLTRREEGTFPLACVSNLRQSTMMAGGSEAGDPRDSGALDTVGRRQSSLGSISEMR</sequence>
<feature type="transmembrane region" description="Helical" evidence="4">
    <location>
        <begin position="264"/>
        <end position="286"/>
    </location>
</feature>
<evidence type="ECO:0000256" key="2">
    <source>
        <dbReference type="PROSITE-ProRule" id="PRU00192"/>
    </source>
</evidence>
<accession>A0A4P9X7V6</accession>
<dbReference type="InterPro" id="IPR001452">
    <property type="entry name" value="SH3_domain"/>
</dbReference>
<keyword evidence="4" id="KW-0472">Membrane</keyword>
<name>A0A4P9X7V6_9FUNG</name>
<gene>
    <name evidence="6" type="ORF">CXG81DRAFT_26248</name>
</gene>
<evidence type="ECO:0000256" key="1">
    <source>
        <dbReference type="ARBA" id="ARBA00022443"/>
    </source>
</evidence>
<evidence type="ECO:0000313" key="6">
    <source>
        <dbReference type="EMBL" id="RKP01051.1"/>
    </source>
</evidence>
<dbReference type="Proteomes" id="UP000274922">
    <property type="component" value="Unassembled WGS sequence"/>
</dbReference>
<evidence type="ECO:0000259" key="5">
    <source>
        <dbReference type="PROSITE" id="PS50002"/>
    </source>
</evidence>
<proteinExistence type="predicted"/>
<organism evidence="6 7">
    <name type="scientific">Caulochytrium protostelioides</name>
    <dbReference type="NCBI Taxonomy" id="1555241"/>
    <lineage>
        <taxon>Eukaryota</taxon>
        <taxon>Fungi</taxon>
        <taxon>Fungi incertae sedis</taxon>
        <taxon>Chytridiomycota</taxon>
        <taxon>Chytridiomycota incertae sedis</taxon>
        <taxon>Chytridiomycetes</taxon>
        <taxon>Caulochytriales</taxon>
        <taxon>Caulochytriaceae</taxon>
        <taxon>Caulochytrium</taxon>
    </lineage>
</organism>
<keyword evidence="4" id="KW-1133">Transmembrane helix</keyword>
<reference evidence="7" key="1">
    <citation type="journal article" date="2018" name="Nat. Microbiol.">
        <title>Leveraging single-cell genomics to expand the fungal tree of life.</title>
        <authorList>
            <person name="Ahrendt S.R."/>
            <person name="Quandt C.A."/>
            <person name="Ciobanu D."/>
            <person name="Clum A."/>
            <person name="Salamov A."/>
            <person name="Andreopoulos B."/>
            <person name="Cheng J.F."/>
            <person name="Woyke T."/>
            <person name="Pelin A."/>
            <person name="Henrissat B."/>
            <person name="Reynolds N.K."/>
            <person name="Benny G.L."/>
            <person name="Smith M.E."/>
            <person name="James T.Y."/>
            <person name="Grigoriev I.V."/>
        </authorList>
    </citation>
    <scope>NUCLEOTIDE SEQUENCE [LARGE SCALE GENOMIC DNA]</scope>
    <source>
        <strain evidence="7">ATCC 52028</strain>
    </source>
</reference>
<dbReference type="Gene3D" id="2.30.30.40">
    <property type="entry name" value="SH3 Domains"/>
    <property type="match status" value="1"/>
</dbReference>
<feature type="domain" description="SH3" evidence="5">
    <location>
        <begin position="413"/>
        <end position="474"/>
    </location>
</feature>
<dbReference type="STRING" id="1555241.A0A4P9X7V6"/>
<keyword evidence="4" id="KW-0812">Transmembrane</keyword>
<evidence type="ECO:0000256" key="4">
    <source>
        <dbReference type="SAM" id="Phobius"/>
    </source>
</evidence>
<dbReference type="OrthoDB" id="5340910at2759"/>
<feature type="region of interest" description="Disordered" evidence="3">
    <location>
        <begin position="478"/>
        <end position="510"/>
    </location>
</feature>
<feature type="compositionally biased region" description="Polar residues" evidence="3">
    <location>
        <begin position="498"/>
        <end position="510"/>
    </location>
</feature>